<dbReference type="EMBL" id="CP031146">
    <property type="protein sequence ID" value="AXM97363.1"/>
    <property type="molecule type" value="Genomic_DNA"/>
</dbReference>
<dbReference type="AlphaFoldDB" id="A0AAD0VUD6"/>
<dbReference type="GeneID" id="49615131"/>
<name>A0AAD0VUD6_PSEDL</name>
<protein>
    <submittedName>
        <fullName evidence="1">Uncharacterized protein</fullName>
    </submittedName>
</protein>
<evidence type="ECO:0000313" key="1">
    <source>
        <dbReference type="EMBL" id="AXM97363.1"/>
    </source>
</evidence>
<reference evidence="1 2" key="1">
    <citation type="submission" date="2018-07" db="EMBL/GenBank/DDBJ databases">
        <title>Complete genome sequence of a Pseudomonas plecoglossicida strain pathogenic to the marine fish, Larimichthys crocea.</title>
        <authorList>
            <person name="Tao Z."/>
        </authorList>
    </citation>
    <scope>NUCLEOTIDE SEQUENCE [LARGE SCALE GENOMIC DNA]</scope>
    <source>
        <strain evidence="1 2">XSDHY-P</strain>
    </source>
</reference>
<organism evidence="1 2">
    <name type="scientific">Pseudomonas plecoglossicida</name>
    <dbReference type="NCBI Taxonomy" id="70775"/>
    <lineage>
        <taxon>Bacteria</taxon>
        <taxon>Pseudomonadati</taxon>
        <taxon>Pseudomonadota</taxon>
        <taxon>Gammaproteobacteria</taxon>
        <taxon>Pseudomonadales</taxon>
        <taxon>Pseudomonadaceae</taxon>
        <taxon>Pseudomonas</taxon>
    </lineage>
</organism>
<gene>
    <name evidence="1" type="ORF">DVB73_17065</name>
</gene>
<sequence length="111" mass="12062">MYPLTLQVHANGIWQDAMTLSFAQPEQGFMGPCAIAYEPSYVRNNLDAYESFSAKAVSARLPVDFDSFLLPAAPAFIHDIAPSGAAKRFLMAHLGRAKPDGISDDLFLLAT</sequence>
<dbReference type="Proteomes" id="UP000256503">
    <property type="component" value="Chromosome"/>
</dbReference>
<accession>A0AAD0VUD6</accession>
<proteinExistence type="predicted"/>
<dbReference type="RefSeq" id="WP_016394361.1">
    <property type="nucleotide sequence ID" value="NZ_BSOM01000004.1"/>
</dbReference>
<evidence type="ECO:0000313" key="2">
    <source>
        <dbReference type="Proteomes" id="UP000256503"/>
    </source>
</evidence>